<dbReference type="RefSeq" id="XP_034239992.1">
    <property type="nucleotide sequence ID" value="XM_034384101.1"/>
</dbReference>
<proteinExistence type="predicted"/>
<evidence type="ECO:0000313" key="8">
    <source>
        <dbReference type="RefSeq" id="XP_034239990.1"/>
    </source>
</evidence>
<keyword evidence="2 4" id="KW-0863">Zinc-finger</keyword>
<evidence type="ECO:0000313" key="6">
    <source>
        <dbReference type="Proteomes" id="UP000515158"/>
    </source>
</evidence>
<dbReference type="InterPro" id="IPR002893">
    <property type="entry name" value="Znf_MYND"/>
</dbReference>
<accession>A0A6P8YSG4</accession>
<dbReference type="Gene3D" id="1.10.220.160">
    <property type="match status" value="1"/>
</dbReference>
<name>A0A6P8YSG4_THRPL</name>
<dbReference type="SUPFAM" id="SSF82199">
    <property type="entry name" value="SET domain"/>
    <property type="match status" value="1"/>
</dbReference>
<evidence type="ECO:0000256" key="2">
    <source>
        <dbReference type="ARBA" id="ARBA00022771"/>
    </source>
</evidence>
<evidence type="ECO:0000256" key="1">
    <source>
        <dbReference type="ARBA" id="ARBA00022723"/>
    </source>
</evidence>
<feature type="domain" description="MYND-type" evidence="5">
    <location>
        <begin position="15"/>
        <end position="50"/>
    </location>
</feature>
<keyword evidence="1" id="KW-0479">Metal-binding</keyword>
<dbReference type="GeneID" id="117644548"/>
<evidence type="ECO:0000259" key="5">
    <source>
        <dbReference type="PROSITE" id="PS50865"/>
    </source>
</evidence>
<dbReference type="AlphaFoldDB" id="A0A6P8YSG4"/>
<dbReference type="PANTHER" id="PTHR46455">
    <property type="entry name" value="SET AND MYND DOMAIN CONTAINING, ARTHROPOD-SPECIFIC, MEMBER 4, ISOFORM A"/>
    <property type="match status" value="1"/>
</dbReference>
<evidence type="ECO:0000313" key="9">
    <source>
        <dbReference type="RefSeq" id="XP_034239991.1"/>
    </source>
</evidence>
<dbReference type="KEGG" id="tpal:117644548"/>
<dbReference type="OrthoDB" id="7770870at2759"/>
<organism evidence="9">
    <name type="scientific">Thrips palmi</name>
    <name type="common">Melon thrips</name>
    <dbReference type="NCBI Taxonomy" id="161013"/>
    <lineage>
        <taxon>Eukaryota</taxon>
        <taxon>Metazoa</taxon>
        <taxon>Ecdysozoa</taxon>
        <taxon>Arthropoda</taxon>
        <taxon>Hexapoda</taxon>
        <taxon>Insecta</taxon>
        <taxon>Pterygota</taxon>
        <taxon>Neoptera</taxon>
        <taxon>Paraneoptera</taxon>
        <taxon>Thysanoptera</taxon>
        <taxon>Terebrantia</taxon>
        <taxon>Thripoidea</taxon>
        <taxon>Thripidae</taxon>
        <taxon>Thrips</taxon>
    </lineage>
</organism>
<dbReference type="RefSeq" id="XP_034239989.1">
    <property type="nucleotide sequence ID" value="XM_034384098.1"/>
</dbReference>
<dbReference type="Pfam" id="PF01753">
    <property type="entry name" value="zf-MYND"/>
    <property type="match status" value="1"/>
</dbReference>
<dbReference type="Proteomes" id="UP000515158">
    <property type="component" value="Unplaced"/>
</dbReference>
<evidence type="ECO:0000256" key="4">
    <source>
        <dbReference type="PROSITE-ProRule" id="PRU00134"/>
    </source>
</evidence>
<protein>
    <submittedName>
        <fullName evidence="7 8">Uncharacterized protein LOC117644548 isoform X1</fullName>
    </submittedName>
</protein>
<dbReference type="RefSeq" id="XP_034239993.1">
    <property type="nucleotide sequence ID" value="XM_034384102.1"/>
</dbReference>
<dbReference type="PANTHER" id="PTHR46455:SF5">
    <property type="entry name" value="SET AND MYND DOMAIN CONTAINING, ARTHROPOD-SPECIFIC, MEMBER 4, ISOFORM A"/>
    <property type="match status" value="1"/>
</dbReference>
<sequence length="623" mass="67712">MSSNSSANGEDAGPCAVCGAQGRACARCRVDFYCGKDHQLQDWPRHKLGCSFLEVRSDPLLGRHFVAAKAIPAGTVLMRETPLVSFPTSWDIPADGSPFTMCVGCGSESRDYLAACVAQCKSCGWPVCSAACGLREEHQAECGAFQRAGFKLKAGDANRPGAARLDALTALRVGLAFADTKVGASLRRLPSRLPDLQAALKDAGVHRQAVEDSHKAFAGRLRRASQWLRDEARVHCLSAEELERGLAVALLNGMEGASGSEFYLIGGVFAGLSLVGHSCLPTAWRYACRRDSKDMQLVASRDVAKGERLTTSFIRDPLSASLGCDTQRRRAVLADMTGRVCRCALCEDPTQRGLYLNSWRCACWQHHGCHELVLVLEGGRWRCDGCGCEGATSAQDGERFLGGLLGAMVSGRVGGGQAWLPEGAQLDGATGQGLPLLLEEYFGDLVAARTTEVAQWEEFIADALPPNGPLHPTHHLVLRAKRQILCPDKDGVEADITNLKLRMPKTIDEARRYSSHGRDLLRAVEVLRPGVNHYRTDLLRQLVVLDVMSVTLFAALPPWQCTARRAEWTTIVKEFAEDLSTVKKASVSPFEVETVHSLISQKNMLLAALNPVLKKDTQELQVI</sequence>
<evidence type="ECO:0000313" key="7">
    <source>
        <dbReference type="RefSeq" id="XP_034239989.1"/>
    </source>
</evidence>
<evidence type="ECO:0000313" key="10">
    <source>
        <dbReference type="RefSeq" id="XP_034239992.1"/>
    </source>
</evidence>
<keyword evidence="6" id="KW-1185">Reference proteome</keyword>
<gene>
    <name evidence="7 8 9 10 11" type="primary">LOC117644548</name>
</gene>
<dbReference type="GO" id="GO:0008270">
    <property type="term" value="F:zinc ion binding"/>
    <property type="evidence" value="ECO:0007669"/>
    <property type="project" value="UniProtKB-KW"/>
</dbReference>
<dbReference type="RefSeq" id="XP_034239991.1">
    <property type="nucleotide sequence ID" value="XM_034384100.1"/>
</dbReference>
<dbReference type="Gene3D" id="2.170.270.10">
    <property type="entry name" value="SET domain"/>
    <property type="match status" value="1"/>
</dbReference>
<reference evidence="7 8" key="1">
    <citation type="submission" date="2025-04" db="UniProtKB">
        <authorList>
            <consortium name="RefSeq"/>
        </authorList>
    </citation>
    <scope>IDENTIFICATION</scope>
    <source>
        <tissue evidence="7 8">Total insect</tissue>
    </source>
</reference>
<dbReference type="RefSeq" id="XP_034239990.1">
    <property type="nucleotide sequence ID" value="XM_034384099.1"/>
</dbReference>
<evidence type="ECO:0000256" key="3">
    <source>
        <dbReference type="ARBA" id="ARBA00022833"/>
    </source>
</evidence>
<dbReference type="InterPro" id="IPR046341">
    <property type="entry name" value="SET_dom_sf"/>
</dbReference>
<dbReference type="InterPro" id="IPR053010">
    <property type="entry name" value="SET_SmydA-8"/>
</dbReference>
<keyword evidence="3" id="KW-0862">Zinc</keyword>
<dbReference type="Gene3D" id="6.10.140.2220">
    <property type="match status" value="2"/>
</dbReference>
<evidence type="ECO:0000313" key="11">
    <source>
        <dbReference type="RefSeq" id="XP_034239993.1"/>
    </source>
</evidence>
<dbReference type="PROSITE" id="PS50865">
    <property type="entry name" value="ZF_MYND_2"/>
    <property type="match status" value="1"/>
</dbReference>